<evidence type="ECO:0008006" key="3">
    <source>
        <dbReference type="Google" id="ProtNLM"/>
    </source>
</evidence>
<dbReference type="AlphaFoldDB" id="A0A165XWM6"/>
<accession>A0A165XWM6</accession>
<proteinExistence type="predicted"/>
<dbReference type="EMBL" id="KV428310">
    <property type="protein sequence ID" value="KZT32631.1"/>
    <property type="molecule type" value="Genomic_DNA"/>
</dbReference>
<name>A0A165XWM6_9AGAM</name>
<evidence type="ECO:0000313" key="2">
    <source>
        <dbReference type="Proteomes" id="UP000076798"/>
    </source>
</evidence>
<sequence length="502" mass="56184">MAHFDDLPPEILFMILDGSRVIDLSNYAQAAPFLRNIILFDKRLWTAAPDGRTLPLPIGLSVDAASTDILLNHAIRARSLNSLWLDKNVAKPKRKWKIPYVKPEEPASDGAVITLPSVSMRGIVHLMKGGKWIARFARNRPPVIQNIDRVHSALSTELYPVFRPILCRISYDNNGQVTLALATRGRNSRMDNVELFTVQLNDTNPVPPIVLSQTLIPMNIEIGDLWIGDEYLIAVFEHDPRLILADRSGHSGCILRAYDYEPAVCILSVFLCPELLIFRLQDFHLVYWKAEMQPRSKIMVLQEVVASYFLIAEVPSHIPLVNPTANSRSPDRWTTLPMVILRTISVSPSAQLFLPPSQSWPSLSFPYCVVTGLPKTAPELSSEQDSCGPSFEAQWYSVPKDGDPVPISNKALVLDYEQRDLLVEFCGISIIGSRTVVFPFNSFDFKKLCSKELDVGDYTRDPSMTMFATIIRGFDPVYGRLIIESGSGVGWGEGEALDVLQF</sequence>
<gene>
    <name evidence="1" type="ORF">SISSUDRAFT_1037612</name>
</gene>
<evidence type="ECO:0000313" key="1">
    <source>
        <dbReference type="EMBL" id="KZT32631.1"/>
    </source>
</evidence>
<reference evidence="1 2" key="1">
    <citation type="journal article" date="2016" name="Mol. Biol. Evol.">
        <title>Comparative Genomics of Early-Diverging Mushroom-Forming Fungi Provides Insights into the Origins of Lignocellulose Decay Capabilities.</title>
        <authorList>
            <person name="Nagy L.G."/>
            <person name="Riley R."/>
            <person name="Tritt A."/>
            <person name="Adam C."/>
            <person name="Daum C."/>
            <person name="Floudas D."/>
            <person name="Sun H."/>
            <person name="Yadav J.S."/>
            <person name="Pangilinan J."/>
            <person name="Larsson K.H."/>
            <person name="Matsuura K."/>
            <person name="Barry K."/>
            <person name="Labutti K."/>
            <person name="Kuo R."/>
            <person name="Ohm R.A."/>
            <person name="Bhattacharya S.S."/>
            <person name="Shirouzu T."/>
            <person name="Yoshinaga Y."/>
            <person name="Martin F.M."/>
            <person name="Grigoriev I.V."/>
            <person name="Hibbett D.S."/>
        </authorList>
    </citation>
    <scope>NUCLEOTIDE SEQUENCE [LARGE SCALE GENOMIC DNA]</scope>
    <source>
        <strain evidence="1 2">HHB10207 ss-3</strain>
    </source>
</reference>
<organism evidence="1 2">
    <name type="scientific">Sistotremastrum suecicum HHB10207 ss-3</name>
    <dbReference type="NCBI Taxonomy" id="1314776"/>
    <lineage>
        <taxon>Eukaryota</taxon>
        <taxon>Fungi</taxon>
        <taxon>Dikarya</taxon>
        <taxon>Basidiomycota</taxon>
        <taxon>Agaricomycotina</taxon>
        <taxon>Agaricomycetes</taxon>
        <taxon>Sistotremastrales</taxon>
        <taxon>Sistotremastraceae</taxon>
        <taxon>Sistotremastrum</taxon>
    </lineage>
</organism>
<dbReference type="Proteomes" id="UP000076798">
    <property type="component" value="Unassembled WGS sequence"/>
</dbReference>
<keyword evidence="2" id="KW-1185">Reference proteome</keyword>
<protein>
    <recommendedName>
        <fullName evidence="3">F-box domain-containing protein</fullName>
    </recommendedName>
</protein>